<dbReference type="RefSeq" id="XP_021884201.1">
    <property type="nucleotide sequence ID" value="XM_022023263.1"/>
</dbReference>
<protein>
    <recommendedName>
        <fullName evidence="3">F-box domain-containing protein</fullName>
    </recommendedName>
</protein>
<dbReference type="SUPFAM" id="SSF52047">
    <property type="entry name" value="RNI-like"/>
    <property type="match status" value="1"/>
</dbReference>
<dbReference type="GeneID" id="33565107"/>
<organism evidence="1 2">
    <name type="scientific">Lobosporangium transversale</name>
    <dbReference type="NCBI Taxonomy" id="64571"/>
    <lineage>
        <taxon>Eukaryota</taxon>
        <taxon>Fungi</taxon>
        <taxon>Fungi incertae sedis</taxon>
        <taxon>Mucoromycota</taxon>
        <taxon>Mortierellomycotina</taxon>
        <taxon>Mortierellomycetes</taxon>
        <taxon>Mortierellales</taxon>
        <taxon>Mortierellaceae</taxon>
        <taxon>Lobosporangium</taxon>
    </lineage>
</organism>
<comment type="caution">
    <text evidence="1">The sequence shown here is derived from an EMBL/GenBank/DDBJ whole genome shotgun (WGS) entry which is preliminary data.</text>
</comment>
<evidence type="ECO:0008006" key="3">
    <source>
        <dbReference type="Google" id="ProtNLM"/>
    </source>
</evidence>
<name>A0A1Y2GVW0_9FUNG</name>
<accession>A0A1Y2GVW0</accession>
<gene>
    <name evidence="1" type="ORF">BCR41DRAFT_348316</name>
</gene>
<evidence type="ECO:0000313" key="2">
    <source>
        <dbReference type="Proteomes" id="UP000193648"/>
    </source>
</evidence>
<dbReference type="AlphaFoldDB" id="A0A1Y2GVW0"/>
<proteinExistence type="predicted"/>
<dbReference type="InterPro" id="IPR032675">
    <property type="entry name" value="LRR_dom_sf"/>
</dbReference>
<sequence length="372" mass="42069">MLQCPHLKKIRFHEFAVHAEEIDLFFRTCSQLEVLELNHVQIPRWPNGSLIGDLDTNIEATGGPSIHGTAASLVSATVLGSILNLMLIEVWVSGPSPGHSTAALVRSCSKLRSLYFEETEKADALVFFRSLEQHPWTLPHLETLIIPYFPLVDEDLASLLKKMNQLRELDAVFADFGSLSLGELLKSREPLSGRRSLCDTIEKLNLSGYAYNGLSQVIMSRCRNLTELETSKIKVAEIVEGQEWVCSELQQLVINITDVDDGDAEDSEESKVKQRMMFERLGKLTKLREIVLKGSEHGRSFDLRLESGLDKLANLKHLRSLCFTGYYQRMGPEEAMWMVKNWPCLKEVSCQTNRNQVTAMLIRKIFHKHGIG</sequence>
<dbReference type="Gene3D" id="3.80.10.10">
    <property type="entry name" value="Ribonuclease Inhibitor"/>
    <property type="match status" value="1"/>
</dbReference>
<dbReference type="InParanoid" id="A0A1Y2GVW0"/>
<reference evidence="1 2" key="1">
    <citation type="submission" date="2016-07" db="EMBL/GenBank/DDBJ databases">
        <title>Pervasive Adenine N6-methylation of Active Genes in Fungi.</title>
        <authorList>
            <consortium name="DOE Joint Genome Institute"/>
            <person name="Mondo S.J."/>
            <person name="Dannebaum R.O."/>
            <person name="Kuo R.C."/>
            <person name="Labutti K."/>
            <person name="Haridas S."/>
            <person name="Kuo A."/>
            <person name="Salamov A."/>
            <person name="Ahrendt S.R."/>
            <person name="Lipzen A."/>
            <person name="Sullivan W."/>
            <person name="Andreopoulos W.B."/>
            <person name="Clum A."/>
            <person name="Lindquist E."/>
            <person name="Daum C."/>
            <person name="Ramamoorthy G.K."/>
            <person name="Gryganskyi A."/>
            <person name="Culley D."/>
            <person name="Magnuson J.K."/>
            <person name="James T.Y."/>
            <person name="O'Malley M.A."/>
            <person name="Stajich J.E."/>
            <person name="Spatafora J.W."/>
            <person name="Visel A."/>
            <person name="Grigoriev I.V."/>
        </authorList>
    </citation>
    <scope>NUCLEOTIDE SEQUENCE [LARGE SCALE GENOMIC DNA]</scope>
    <source>
        <strain evidence="1 2">NRRL 3116</strain>
    </source>
</reference>
<dbReference type="Proteomes" id="UP000193648">
    <property type="component" value="Unassembled WGS sequence"/>
</dbReference>
<keyword evidence="2" id="KW-1185">Reference proteome</keyword>
<dbReference type="EMBL" id="MCFF01000007">
    <property type="protein sequence ID" value="ORZ26436.1"/>
    <property type="molecule type" value="Genomic_DNA"/>
</dbReference>
<evidence type="ECO:0000313" key="1">
    <source>
        <dbReference type="EMBL" id="ORZ26436.1"/>
    </source>
</evidence>
<dbReference type="OrthoDB" id="2355469at2759"/>